<feature type="transmembrane region" description="Helical" evidence="8">
    <location>
        <begin position="361"/>
        <end position="383"/>
    </location>
</feature>
<evidence type="ECO:0000313" key="10">
    <source>
        <dbReference type="Proteomes" id="UP000604046"/>
    </source>
</evidence>
<dbReference type="OrthoDB" id="416555at2759"/>
<feature type="transmembrane region" description="Helical" evidence="8">
    <location>
        <begin position="253"/>
        <end position="281"/>
    </location>
</feature>
<comment type="subcellular location">
    <subcellularLocation>
        <location evidence="1">Membrane</location>
        <topology evidence="1">Multi-pass membrane protein</topology>
    </subcellularLocation>
</comment>
<organism evidence="9 10">
    <name type="scientific">Symbiodinium natans</name>
    <dbReference type="NCBI Taxonomy" id="878477"/>
    <lineage>
        <taxon>Eukaryota</taxon>
        <taxon>Sar</taxon>
        <taxon>Alveolata</taxon>
        <taxon>Dinophyceae</taxon>
        <taxon>Suessiales</taxon>
        <taxon>Symbiodiniaceae</taxon>
        <taxon>Symbiodinium</taxon>
    </lineage>
</organism>
<dbReference type="InterPro" id="IPR013936">
    <property type="entry name" value="CRT-like"/>
</dbReference>
<feature type="transmembrane region" description="Helical" evidence="8">
    <location>
        <begin position="423"/>
        <end position="439"/>
    </location>
</feature>
<evidence type="ECO:0000256" key="3">
    <source>
        <dbReference type="ARBA" id="ARBA00022448"/>
    </source>
</evidence>
<dbReference type="GO" id="GO:0016020">
    <property type="term" value="C:membrane"/>
    <property type="evidence" value="ECO:0007669"/>
    <property type="project" value="UniProtKB-SubCell"/>
</dbReference>
<feature type="region of interest" description="Disordered" evidence="7">
    <location>
        <begin position="465"/>
        <end position="490"/>
    </location>
</feature>
<evidence type="ECO:0000256" key="1">
    <source>
        <dbReference type="ARBA" id="ARBA00004141"/>
    </source>
</evidence>
<gene>
    <name evidence="9" type="primary">crtp3</name>
    <name evidence="9" type="ORF">SNAT2548_LOCUS6352</name>
</gene>
<keyword evidence="5 8" id="KW-1133">Transmembrane helix</keyword>
<comment type="similarity">
    <text evidence="2">Belongs to the CRT-like transporter family.</text>
</comment>
<sequence length="490" mass="54954">MAPHLPMESSDSDISDEGKSRWKGKLQRFLVPIVFITYVITKALDRVFIYRVQKSMAHYSTILMSIYWPPGICLACFSFLFLLNGSKSLLGMRGKDEMKAFQPLGLGWFSPISEFASAQGRVPQAWFALIGFLDQINATFSAPPSVYIPVVLQTPLNNLVVFWVMLISLIYLKMSFRTVHYAGVLLILCSCIVGELVELQGPPDMVCNGLDTAQEIFQDDSLPISQTARWAVGNATEKCVRGLPPYKGSDGRIIYVPFGTIASMYLLFIGTVIPYAFVNVYKQKKLKQVNLDVAWAFFWQSAWQVLWGLVFIPACWIPWPTPSGANEASFSTFGQDLADSWTCFMGQNPNPKVTTCSAEPAWAWFSIYLLFNVFFNLCLMWLIKRMSSTWAAVGAILCGNLGGFFSQFELFGGKSAQPLSMEQWMALILSTIAMWVYNIEDEMDANGRSVYGEVARGDHRYDTKGDMGLDPDSDEFHSDNEPNAEDHTTL</sequence>
<evidence type="ECO:0000256" key="8">
    <source>
        <dbReference type="SAM" id="Phobius"/>
    </source>
</evidence>
<feature type="transmembrane region" description="Helical" evidence="8">
    <location>
        <begin position="29"/>
        <end position="49"/>
    </location>
</feature>
<keyword evidence="3" id="KW-0813">Transport</keyword>
<comment type="caution">
    <text evidence="9">The sequence shown here is derived from an EMBL/GenBank/DDBJ whole genome shotgun (WGS) entry which is preliminary data.</text>
</comment>
<dbReference type="Pfam" id="PF08627">
    <property type="entry name" value="CRT-like"/>
    <property type="match status" value="2"/>
</dbReference>
<dbReference type="PANTHER" id="PTHR31326:SF1">
    <property type="entry name" value="PROTEIN CLT2, CHLOROPLASTIC"/>
    <property type="match status" value="1"/>
</dbReference>
<dbReference type="PANTHER" id="PTHR31326">
    <property type="entry name" value="PROTEIN CLT2, CHLOROPLASTIC"/>
    <property type="match status" value="1"/>
</dbReference>
<keyword evidence="10" id="KW-1185">Reference proteome</keyword>
<protein>
    <submittedName>
        <fullName evidence="9">Crtp3 protein</fullName>
    </submittedName>
</protein>
<name>A0A812JCX0_9DINO</name>
<feature type="transmembrane region" description="Helical" evidence="8">
    <location>
        <begin position="61"/>
        <end position="83"/>
    </location>
</feature>
<evidence type="ECO:0000256" key="2">
    <source>
        <dbReference type="ARBA" id="ARBA00006690"/>
    </source>
</evidence>
<evidence type="ECO:0000256" key="4">
    <source>
        <dbReference type="ARBA" id="ARBA00022692"/>
    </source>
</evidence>
<evidence type="ECO:0000256" key="6">
    <source>
        <dbReference type="ARBA" id="ARBA00023136"/>
    </source>
</evidence>
<keyword evidence="4 8" id="KW-0812">Transmembrane</keyword>
<proteinExistence type="inferred from homology"/>
<accession>A0A812JCX0</accession>
<feature type="transmembrane region" description="Helical" evidence="8">
    <location>
        <begin position="179"/>
        <end position="197"/>
    </location>
</feature>
<reference evidence="9" key="1">
    <citation type="submission" date="2021-02" db="EMBL/GenBank/DDBJ databases">
        <authorList>
            <person name="Dougan E. K."/>
            <person name="Rhodes N."/>
            <person name="Thang M."/>
            <person name="Chan C."/>
        </authorList>
    </citation>
    <scope>NUCLEOTIDE SEQUENCE</scope>
</reference>
<feature type="transmembrane region" description="Helical" evidence="8">
    <location>
        <begin position="146"/>
        <end position="172"/>
    </location>
</feature>
<dbReference type="Proteomes" id="UP000604046">
    <property type="component" value="Unassembled WGS sequence"/>
</dbReference>
<evidence type="ECO:0000256" key="5">
    <source>
        <dbReference type="ARBA" id="ARBA00022989"/>
    </source>
</evidence>
<feature type="transmembrane region" description="Helical" evidence="8">
    <location>
        <begin position="390"/>
        <end position="411"/>
    </location>
</feature>
<dbReference type="EMBL" id="CAJNDS010000422">
    <property type="protein sequence ID" value="CAE7204370.1"/>
    <property type="molecule type" value="Genomic_DNA"/>
</dbReference>
<dbReference type="AlphaFoldDB" id="A0A812JCX0"/>
<keyword evidence="6 8" id="KW-0472">Membrane</keyword>
<evidence type="ECO:0000313" key="9">
    <source>
        <dbReference type="EMBL" id="CAE7204370.1"/>
    </source>
</evidence>
<feature type="compositionally biased region" description="Basic and acidic residues" evidence="7">
    <location>
        <begin position="474"/>
        <end position="490"/>
    </location>
</feature>
<evidence type="ECO:0000256" key="7">
    <source>
        <dbReference type="SAM" id="MobiDB-lite"/>
    </source>
</evidence>
<feature type="transmembrane region" description="Helical" evidence="8">
    <location>
        <begin position="293"/>
        <end position="319"/>
    </location>
</feature>